<proteinExistence type="predicted"/>
<dbReference type="PANTHER" id="PTHR43394">
    <property type="entry name" value="ATP-DEPENDENT PERMEASE MDL1, MITOCHONDRIAL"/>
    <property type="match status" value="1"/>
</dbReference>
<evidence type="ECO:0000313" key="2">
    <source>
        <dbReference type="EMBL" id="TKH41568.1"/>
    </source>
</evidence>
<comment type="caution">
    <text evidence="2">The sequence shown here is derived from an EMBL/GenBank/DDBJ whole genome shotgun (WGS) entry which is preliminary data.</text>
</comment>
<dbReference type="Gene3D" id="3.40.50.300">
    <property type="entry name" value="P-loop containing nucleotide triphosphate hydrolases"/>
    <property type="match status" value="1"/>
</dbReference>
<evidence type="ECO:0000259" key="1">
    <source>
        <dbReference type="Pfam" id="PF00005"/>
    </source>
</evidence>
<dbReference type="GO" id="GO:0005524">
    <property type="term" value="F:ATP binding"/>
    <property type="evidence" value="ECO:0007669"/>
    <property type="project" value="InterPro"/>
</dbReference>
<dbReference type="PROSITE" id="PS00211">
    <property type="entry name" value="ABC_TRANSPORTER_1"/>
    <property type="match status" value="1"/>
</dbReference>
<reference evidence="2 3" key="1">
    <citation type="submission" date="2018-01" db="EMBL/GenBank/DDBJ databases">
        <title>Bacillales members from the olive rhizosphere are effective biological control agents against Verticillium dahliae.</title>
        <authorList>
            <person name="Gomez-Lama C."/>
            <person name="Legarda G."/>
            <person name="Ruano-Rosa D."/>
            <person name="Pizarro-Tobias P."/>
            <person name="Valverde-Corredor A."/>
            <person name="Niqui J.L."/>
            <person name="Trivino J.C."/>
            <person name="Roca A."/>
            <person name="Mercado-Blanco J."/>
        </authorList>
    </citation>
    <scope>NUCLEOTIDE SEQUENCE [LARGE SCALE GENOMIC DNA]</scope>
    <source>
        <strain evidence="2 3">PIC167</strain>
    </source>
</reference>
<dbReference type="InterPro" id="IPR039421">
    <property type="entry name" value="Type_1_exporter"/>
</dbReference>
<accession>A0A4U2PXB7</accession>
<organism evidence="2 3">
    <name type="scientific">Paenibacillus terrae</name>
    <dbReference type="NCBI Taxonomy" id="159743"/>
    <lineage>
        <taxon>Bacteria</taxon>
        <taxon>Bacillati</taxon>
        <taxon>Bacillota</taxon>
        <taxon>Bacilli</taxon>
        <taxon>Bacillales</taxon>
        <taxon>Paenibacillaceae</taxon>
        <taxon>Paenibacillus</taxon>
    </lineage>
</organism>
<dbReference type="GO" id="GO:0016887">
    <property type="term" value="F:ATP hydrolysis activity"/>
    <property type="evidence" value="ECO:0007669"/>
    <property type="project" value="InterPro"/>
</dbReference>
<dbReference type="PANTHER" id="PTHR43394:SF1">
    <property type="entry name" value="ATP-BINDING CASSETTE SUB-FAMILY B MEMBER 10, MITOCHONDRIAL"/>
    <property type="match status" value="1"/>
</dbReference>
<dbReference type="InterPro" id="IPR017871">
    <property type="entry name" value="ABC_transporter-like_CS"/>
</dbReference>
<dbReference type="InterPro" id="IPR003439">
    <property type="entry name" value="ABC_transporter-like_ATP-bd"/>
</dbReference>
<feature type="domain" description="ABC transporter" evidence="1">
    <location>
        <begin position="1"/>
        <end position="121"/>
    </location>
</feature>
<dbReference type="AlphaFoldDB" id="A0A4U2PXB7"/>
<gene>
    <name evidence="2" type="ORF">C1I60_19745</name>
</gene>
<dbReference type="GO" id="GO:0015421">
    <property type="term" value="F:ABC-type oligopeptide transporter activity"/>
    <property type="evidence" value="ECO:0007669"/>
    <property type="project" value="TreeGrafter"/>
</dbReference>
<sequence length="205" mass="23131">MIARFYDPNQGSVLLGADDMRQMDPEALLRKVSILFQDVNLFQDTIGNNIRFGKSDATQAQIEAAGRQACCHDFIFKLPNGYDIWLVEGGSTLSGGEKQRISIARAILNDSPIVLLDEATSSLDPENEKEIQQVIDPLVQGRTVIAIAHRLETVRNLVKCFFDQGENTIQKIKSILQMNLHNNYYVNLNVFLNNEDLYPMYVLNP</sequence>
<evidence type="ECO:0000313" key="3">
    <source>
        <dbReference type="Proteomes" id="UP000308114"/>
    </source>
</evidence>
<protein>
    <recommendedName>
        <fullName evidence="1">ABC transporter domain-containing protein</fullName>
    </recommendedName>
</protein>
<dbReference type="Proteomes" id="UP000308114">
    <property type="component" value="Unassembled WGS sequence"/>
</dbReference>
<dbReference type="InterPro" id="IPR027417">
    <property type="entry name" value="P-loop_NTPase"/>
</dbReference>
<dbReference type="EMBL" id="PNXQ01000016">
    <property type="protein sequence ID" value="TKH41568.1"/>
    <property type="molecule type" value="Genomic_DNA"/>
</dbReference>
<dbReference type="SUPFAM" id="SSF52540">
    <property type="entry name" value="P-loop containing nucleoside triphosphate hydrolases"/>
    <property type="match status" value="1"/>
</dbReference>
<dbReference type="Pfam" id="PF00005">
    <property type="entry name" value="ABC_tran"/>
    <property type="match status" value="1"/>
</dbReference>
<name>A0A4U2PXB7_9BACL</name>